<dbReference type="AlphaFoldDB" id="A0A9P5TE82"/>
<proteinExistence type="predicted"/>
<reference evidence="1" key="2">
    <citation type="journal article" date="2020" name="Nat. Commun.">
        <title>Large-scale genome sequencing of mycorrhizal fungi provides insights into the early evolution of symbiotic traits.</title>
        <authorList>
            <person name="Miyauchi S."/>
            <person name="Kiss E."/>
            <person name="Kuo A."/>
            <person name="Drula E."/>
            <person name="Kohler A."/>
            <person name="Sanchez-Garcia M."/>
            <person name="Morin E."/>
            <person name="Andreopoulos B."/>
            <person name="Barry K.W."/>
            <person name="Bonito G."/>
            <person name="Buee M."/>
            <person name="Carver A."/>
            <person name="Chen C."/>
            <person name="Cichocki N."/>
            <person name="Clum A."/>
            <person name="Culley D."/>
            <person name="Crous P.W."/>
            <person name="Fauchery L."/>
            <person name="Girlanda M."/>
            <person name="Hayes R.D."/>
            <person name="Keri Z."/>
            <person name="LaButti K."/>
            <person name="Lipzen A."/>
            <person name="Lombard V."/>
            <person name="Magnuson J."/>
            <person name="Maillard F."/>
            <person name="Murat C."/>
            <person name="Nolan M."/>
            <person name="Ohm R.A."/>
            <person name="Pangilinan J."/>
            <person name="Pereira M.F."/>
            <person name="Perotto S."/>
            <person name="Peter M."/>
            <person name="Pfister S."/>
            <person name="Riley R."/>
            <person name="Sitrit Y."/>
            <person name="Stielow J.B."/>
            <person name="Szollosi G."/>
            <person name="Zifcakova L."/>
            <person name="Stursova M."/>
            <person name="Spatafora J.W."/>
            <person name="Tedersoo L."/>
            <person name="Vaario L.M."/>
            <person name="Yamada A."/>
            <person name="Yan M."/>
            <person name="Wang P."/>
            <person name="Xu J."/>
            <person name="Bruns T."/>
            <person name="Baldrian P."/>
            <person name="Vilgalys R."/>
            <person name="Dunand C."/>
            <person name="Henrissat B."/>
            <person name="Grigoriev I.V."/>
            <person name="Hibbett D."/>
            <person name="Nagy L.G."/>
            <person name="Martin F.M."/>
        </authorList>
    </citation>
    <scope>NUCLEOTIDE SEQUENCE</scope>
    <source>
        <strain evidence="1">Prilba</strain>
    </source>
</reference>
<reference evidence="1" key="1">
    <citation type="submission" date="2019-10" db="EMBL/GenBank/DDBJ databases">
        <authorList>
            <consortium name="DOE Joint Genome Institute"/>
            <person name="Kuo A."/>
            <person name="Miyauchi S."/>
            <person name="Kiss E."/>
            <person name="Drula E."/>
            <person name="Kohler A."/>
            <person name="Sanchez-Garcia M."/>
            <person name="Andreopoulos B."/>
            <person name="Barry K.W."/>
            <person name="Bonito G."/>
            <person name="Buee M."/>
            <person name="Carver A."/>
            <person name="Chen C."/>
            <person name="Cichocki N."/>
            <person name="Clum A."/>
            <person name="Culley D."/>
            <person name="Crous P.W."/>
            <person name="Fauchery L."/>
            <person name="Girlanda M."/>
            <person name="Hayes R."/>
            <person name="Keri Z."/>
            <person name="LaButti K."/>
            <person name="Lipzen A."/>
            <person name="Lombard V."/>
            <person name="Magnuson J."/>
            <person name="Maillard F."/>
            <person name="Morin E."/>
            <person name="Murat C."/>
            <person name="Nolan M."/>
            <person name="Ohm R."/>
            <person name="Pangilinan J."/>
            <person name="Pereira M."/>
            <person name="Perotto S."/>
            <person name="Peter M."/>
            <person name="Riley R."/>
            <person name="Sitrit Y."/>
            <person name="Stielow B."/>
            <person name="Szollosi G."/>
            <person name="Zifcakova L."/>
            <person name="Stursova M."/>
            <person name="Spatafora J.W."/>
            <person name="Tedersoo L."/>
            <person name="Vaario L.-M."/>
            <person name="Yamada A."/>
            <person name="Yan M."/>
            <person name="Wang P."/>
            <person name="Xu J."/>
            <person name="Bruns T."/>
            <person name="Baldrian P."/>
            <person name="Vilgalys R."/>
            <person name="Henrissat B."/>
            <person name="Grigoriev I.V."/>
            <person name="Hibbett D."/>
            <person name="Nagy L.G."/>
            <person name="Martin F.M."/>
        </authorList>
    </citation>
    <scope>NUCLEOTIDE SEQUENCE</scope>
    <source>
        <strain evidence="1">Prilba</strain>
    </source>
</reference>
<dbReference type="EMBL" id="WHVB01000001">
    <property type="protein sequence ID" value="KAF8487519.1"/>
    <property type="molecule type" value="Genomic_DNA"/>
</dbReference>
<comment type="caution">
    <text evidence="1">The sequence shown here is derived from an EMBL/GenBank/DDBJ whole genome shotgun (WGS) entry which is preliminary data.</text>
</comment>
<dbReference type="Proteomes" id="UP000759537">
    <property type="component" value="Unassembled WGS sequence"/>
</dbReference>
<keyword evidence="2" id="KW-1185">Reference proteome</keyword>
<accession>A0A9P5TE82</accession>
<evidence type="ECO:0000313" key="2">
    <source>
        <dbReference type="Proteomes" id="UP000759537"/>
    </source>
</evidence>
<protein>
    <submittedName>
        <fullName evidence="1">Uncharacterized protein</fullName>
    </submittedName>
</protein>
<organism evidence="1 2">
    <name type="scientific">Russula ochroleuca</name>
    <dbReference type="NCBI Taxonomy" id="152965"/>
    <lineage>
        <taxon>Eukaryota</taxon>
        <taxon>Fungi</taxon>
        <taxon>Dikarya</taxon>
        <taxon>Basidiomycota</taxon>
        <taxon>Agaricomycotina</taxon>
        <taxon>Agaricomycetes</taxon>
        <taxon>Russulales</taxon>
        <taxon>Russulaceae</taxon>
        <taxon>Russula</taxon>
    </lineage>
</organism>
<gene>
    <name evidence="1" type="ORF">DFH94DRAFT_706952</name>
</gene>
<name>A0A9P5TE82_9AGAM</name>
<sequence length="164" mass="18396">MRDREREEHRRPVISTGSASRALVKNERLTLHLPASHPQPDHTPWATSTTTLSDLDLSTVHTTAPSTRSKGKRRADTWCRRSSAWHSEKENETQIVPLNNSHPCFCMTCMTHVCTMYPCVPASMNVNVLSLSLLSPQPVGPLPRPVAEVFHRVEAVCSCWQCRG</sequence>
<evidence type="ECO:0000313" key="1">
    <source>
        <dbReference type="EMBL" id="KAF8487519.1"/>
    </source>
</evidence>